<dbReference type="HOGENOM" id="CLU_2970049_0_0_0"/>
<evidence type="ECO:0000313" key="2">
    <source>
        <dbReference type="EMBL" id="GAK52535.1"/>
    </source>
</evidence>
<proteinExistence type="predicted"/>
<name>A0A081BQ69_9BACT</name>
<gene>
    <name evidence="2" type="ORF">U14_03786</name>
</gene>
<feature type="transmembrane region" description="Helical" evidence="1">
    <location>
        <begin position="20"/>
        <end position="40"/>
    </location>
</feature>
<dbReference type="Proteomes" id="UP000030700">
    <property type="component" value="Unassembled WGS sequence"/>
</dbReference>
<organism evidence="2">
    <name type="scientific">Candidatus Moduliflexus flocculans</name>
    <dbReference type="NCBI Taxonomy" id="1499966"/>
    <lineage>
        <taxon>Bacteria</taxon>
        <taxon>Candidatus Moduliflexota</taxon>
        <taxon>Candidatus Moduliflexia</taxon>
        <taxon>Candidatus Moduliflexales</taxon>
        <taxon>Candidatus Moduliflexaceae</taxon>
    </lineage>
</organism>
<dbReference type="STRING" id="1499966.U14_03786"/>
<keyword evidence="1" id="KW-0472">Membrane</keyword>
<keyword evidence="3" id="KW-1185">Reference proteome</keyword>
<protein>
    <submittedName>
        <fullName evidence="2">Uncharacterized protein</fullName>
    </submittedName>
</protein>
<accession>A0A081BQ69</accession>
<keyword evidence="1" id="KW-0812">Transmembrane</keyword>
<reference evidence="2" key="1">
    <citation type="journal article" date="2015" name="PeerJ">
        <title>First genomic representation of candidate bacterial phylum KSB3 points to enhanced environmental sensing as a trigger of wastewater bulking.</title>
        <authorList>
            <person name="Sekiguchi Y."/>
            <person name="Ohashi A."/>
            <person name="Parks D.H."/>
            <person name="Yamauchi T."/>
            <person name="Tyson G.W."/>
            <person name="Hugenholtz P."/>
        </authorList>
    </citation>
    <scope>NUCLEOTIDE SEQUENCE [LARGE SCALE GENOMIC DNA]</scope>
</reference>
<keyword evidence="1" id="KW-1133">Transmembrane helix</keyword>
<evidence type="ECO:0000256" key="1">
    <source>
        <dbReference type="SAM" id="Phobius"/>
    </source>
</evidence>
<dbReference type="AlphaFoldDB" id="A0A081BQ69"/>
<dbReference type="EMBL" id="DF820458">
    <property type="protein sequence ID" value="GAK52535.1"/>
    <property type="molecule type" value="Genomic_DNA"/>
</dbReference>
<evidence type="ECO:0000313" key="3">
    <source>
        <dbReference type="Proteomes" id="UP000030700"/>
    </source>
</evidence>
<sequence>MNDTQEILQEYFFEKNILTLALYIAKWLFVASVKFMNTFLPEVLYLGRKDHFRSVHYA</sequence>